<dbReference type="KEGG" id="ntd:EGO55_05400"/>
<feature type="transmembrane region" description="Helical" evidence="1">
    <location>
        <begin position="66"/>
        <end position="85"/>
    </location>
</feature>
<evidence type="ECO:0000313" key="3">
    <source>
        <dbReference type="Proteomes" id="UP000016568"/>
    </source>
</evidence>
<dbReference type="EMBL" id="BASZ01000009">
    <property type="protein sequence ID" value="GAD50438.1"/>
    <property type="molecule type" value="Genomic_DNA"/>
</dbReference>
<feature type="transmembrane region" description="Helical" evidence="1">
    <location>
        <begin position="132"/>
        <end position="152"/>
    </location>
</feature>
<keyword evidence="1" id="KW-1133">Transmembrane helix</keyword>
<dbReference type="AlphaFoldDB" id="U3A6S0"/>
<evidence type="ECO:0000313" key="2">
    <source>
        <dbReference type="EMBL" id="GAD50438.1"/>
    </source>
</evidence>
<proteinExistence type="predicted"/>
<keyword evidence="1" id="KW-0812">Transmembrane</keyword>
<evidence type="ECO:0000256" key="1">
    <source>
        <dbReference type="SAM" id="Phobius"/>
    </source>
</evidence>
<comment type="caution">
    <text evidence="2">The sequence shown here is derived from an EMBL/GenBank/DDBJ whole genome shotgun (WGS) entry which is preliminary data.</text>
</comment>
<organism evidence="2 3">
    <name type="scientific">Caenibius tardaugens NBRC 16725</name>
    <dbReference type="NCBI Taxonomy" id="1219035"/>
    <lineage>
        <taxon>Bacteria</taxon>
        <taxon>Pseudomonadati</taxon>
        <taxon>Pseudomonadota</taxon>
        <taxon>Alphaproteobacteria</taxon>
        <taxon>Sphingomonadales</taxon>
        <taxon>Erythrobacteraceae</taxon>
        <taxon>Caenibius</taxon>
    </lineage>
</organism>
<feature type="transmembrane region" description="Helical" evidence="1">
    <location>
        <begin position="199"/>
        <end position="216"/>
    </location>
</feature>
<sequence length="225" mass="23939">MSTVPDLLHRDASAEPRLPARHEPANGADVRSEAGLIAALFLAATGYATLRYNVFKGVPWVDWPAYTLNKALAVASLLMIVARVFRWRQANRPTSLLMATAGALALTHSLLSFALLNPGYYARLFDAGKLTFTAGLSLTLGAAVMAVMELGARRSSQWTFPLRHGALALVALAAGVHAALPAIATWFDPSTWPGGMPPLTLISFASGLFGIAAWGLRTPKTSTKN</sequence>
<accession>U3A6S0</accession>
<name>U3A6S0_9SPHN</name>
<gene>
    <name evidence="2" type="ORF">NT2_09_00460</name>
</gene>
<dbReference type="RefSeq" id="WP_021691256.1">
    <property type="nucleotide sequence ID" value="NZ_BASZ01000009.1"/>
</dbReference>
<feature type="transmembrane region" description="Helical" evidence="1">
    <location>
        <begin position="164"/>
        <end position="187"/>
    </location>
</feature>
<keyword evidence="3" id="KW-1185">Reference proteome</keyword>
<protein>
    <recommendedName>
        <fullName evidence="4">Ferric oxidoreductase domain-containing protein</fullName>
    </recommendedName>
</protein>
<evidence type="ECO:0008006" key="4">
    <source>
        <dbReference type="Google" id="ProtNLM"/>
    </source>
</evidence>
<feature type="transmembrane region" description="Helical" evidence="1">
    <location>
        <begin position="34"/>
        <end position="54"/>
    </location>
</feature>
<reference evidence="2 3" key="1">
    <citation type="submission" date="2013-09" db="EMBL/GenBank/DDBJ databases">
        <title>Whole genome shotgun sequence of Novosphingobium tardaugens NBRC 16725.</title>
        <authorList>
            <person name="Isaki S."/>
            <person name="Hosoyama A."/>
            <person name="Tsuchikane K."/>
            <person name="Katsumata H."/>
            <person name="Ando Y."/>
            <person name="Yamazaki S."/>
            <person name="Fujita N."/>
        </authorList>
    </citation>
    <scope>NUCLEOTIDE SEQUENCE [LARGE SCALE GENOMIC DNA]</scope>
    <source>
        <strain evidence="2 3">NBRC 16725</strain>
    </source>
</reference>
<keyword evidence="1" id="KW-0472">Membrane</keyword>
<feature type="transmembrane region" description="Helical" evidence="1">
    <location>
        <begin position="97"/>
        <end position="120"/>
    </location>
</feature>
<dbReference type="OrthoDB" id="1431991at2"/>
<dbReference type="Proteomes" id="UP000016568">
    <property type="component" value="Unassembled WGS sequence"/>
</dbReference>